<name>A0A3N4LQ90_9PEZI</name>
<dbReference type="InterPro" id="IPR031107">
    <property type="entry name" value="Small_HSP"/>
</dbReference>
<evidence type="ECO:0000256" key="3">
    <source>
        <dbReference type="RuleBase" id="RU003616"/>
    </source>
</evidence>
<dbReference type="AlphaFoldDB" id="A0A3N4LQ90"/>
<organism evidence="6 7">
    <name type="scientific">Terfezia boudieri ATCC MYA-4762</name>
    <dbReference type="NCBI Taxonomy" id="1051890"/>
    <lineage>
        <taxon>Eukaryota</taxon>
        <taxon>Fungi</taxon>
        <taxon>Dikarya</taxon>
        <taxon>Ascomycota</taxon>
        <taxon>Pezizomycotina</taxon>
        <taxon>Pezizomycetes</taxon>
        <taxon>Pezizales</taxon>
        <taxon>Pezizaceae</taxon>
        <taxon>Terfezia</taxon>
    </lineage>
</organism>
<dbReference type="EMBL" id="ML121539">
    <property type="protein sequence ID" value="RPB25064.1"/>
    <property type="molecule type" value="Genomic_DNA"/>
</dbReference>
<proteinExistence type="inferred from homology"/>
<dbReference type="InterPro" id="IPR002068">
    <property type="entry name" value="A-crystallin/Hsp20_dom"/>
</dbReference>
<dbReference type="PANTHER" id="PTHR11527">
    <property type="entry name" value="HEAT-SHOCK PROTEIN 20 FAMILY MEMBER"/>
    <property type="match status" value="1"/>
</dbReference>
<dbReference type="Proteomes" id="UP000267821">
    <property type="component" value="Unassembled WGS sequence"/>
</dbReference>
<dbReference type="Gene3D" id="2.60.40.790">
    <property type="match status" value="1"/>
</dbReference>
<evidence type="ECO:0000256" key="2">
    <source>
        <dbReference type="PROSITE-ProRule" id="PRU00285"/>
    </source>
</evidence>
<gene>
    <name evidence="6" type="ORF">L211DRAFT_836927</name>
</gene>
<dbReference type="Pfam" id="PF00011">
    <property type="entry name" value="HSP20"/>
    <property type="match status" value="1"/>
</dbReference>
<evidence type="ECO:0000256" key="1">
    <source>
        <dbReference type="ARBA" id="ARBA00023016"/>
    </source>
</evidence>
<feature type="domain" description="SHSP" evidence="5">
    <location>
        <begin position="59"/>
        <end position="234"/>
    </location>
</feature>
<feature type="compositionally biased region" description="Basic and acidic residues" evidence="4">
    <location>
        <begin position="165"/>
        <end position="175"/>
    </location>
</feature>
<dbReference type="STRING" id="1051890.A0A3N4LQ90"/>
<evidence type="ECO:0000313" key="6">
    <source>
        <dbReference type="EMBL" id="RPB25064.1"/>
    </source>
</evidence>
<dbReference type="CDD" id="cd06464">
    <property type="entry name" value="ACD_sHsps-like"/>
    <property type="match status" value="1"/>
</dbReference>
<dbReference type="OrthoDB" id="1431247at2759"/>
<feature type="compositionally biased region" description="Polar residues" evidence="4">
    <location>
        <begin position="115"/>
        <end position="126"/>
    </location>
</feature>
<sequence>MPLFPRFVHTSQQDRASNIPDIYTLLSQLAAGQANASSYHHQSPSHSSPGNATHHQGHSHIRAFTPSFDVIETKEAYILEGEVPGLSDKGALDIEFTDQQTLLVKGKIEKAATASEPQSEAKQITSGEEHHERPKSPPKPTVEDVIDEVDDGKSNILTPTSTIGSHEEQKSEQRSKKQQIRYWISERTIGSFQRTFSFPGLIDQDKVTAKLENGILIIVVPKRQKLPSRKIVVQ</sequence>
<feature type="compositionally biased region" description="Polar residues" evidence="4">
    <location>
        <begin position="155"/>
        <end position="164"/>
    </location>
</feature>
<keyword evidence="7" id="KW-1185">Reference proteome</keyword>
<keyword evidence="1" id="KW-0346">Stress response</keyword>
<evidence type="ECO:0000313" key="7">
    <source>
        <dbReference type="Proteomes" id="UP000267821"/>
    </source>
</evidence>
<dbReference type="InterPro" id="IPR008978">
    <property type="entry name" value="HSP20-like_chaperone"/>
</dbReference>
<dbReference type="SUPFAM" id="SSF49764">
    <property type="entry name" value="HSP20-like chaperones"/>
    <property type="match status" value="1"/>
</dbReference>
<reference evidence="6 7" key="1">
    <citation type="journal article" date="2018" name="Nat. Ecol. Evol.">
        <title>Pezizomycetes genomes reveal the molecular basis of ectomycorrhizal truffle lifestyle.</title>
        <authorList>
            <person name="Murat C."/>
            <person name="Payen T."/>
            <person name="Noel B."/>
            <person name="Kuo A."/>
            <person name="Morin E."/>
            <person name="Chen J."/>
            <person name="Kohler A."/>
            <person name="Krizsan K."/>
            <person name="Balestrini R."/>
            <person name="Da Silva C."/>
            <person name="Montanini B."/>
            <person name="Hainaut M."/>
            <person name="Levati E."/>
            <person name="Barry K.W."/>
            <person name="Belfiori B."/>
            <person name="Cichocki N."/>
            <person name="Clum A."/>
            <person name="Dockter R.B."/>
            <person name="Fauchery L."/>
            <person name="Guy J."/>
            <person name="Iotti M."/>
            <person name="Le Tacon F."/>
            <person name="Lindquist E.A."/>
            <person name="Lipzen A."/>
            <person name="Malagnac F."/>
            <person name="Mello A."/>
            <person name="Molinier V."/>
            <person name="Miyauchi S."/>
            <person name="Poulain J."/>
            <person name="Riccioni C."/>
            <person name="Rubini A."/>
            <person name="Sitrit Y."/>
            <person name="Splivallo R."/>
            <person name="Traeger S."/>
            <person name="Wang M."/>
            <person name="Zifcakova L."/>
            <person name="Wipf D."/>
            <person name="Zambonelli A."/>
            <person name="Paolocci F."/>
            <person name="Nowrousian M."/>
            <person name="Ottonello S."/>
            <person name="Baldrian P."/>
            <person name="Spatafora J.W."/>
            <person name="Henrissat B."/>
            <person name="Nagy L.G."/>
            <person name="Aury J.M."/>
            <person name="Wincker P."/>
            <person name="Grigoriev I.V."/>
            <person name="Bonfante P."/>
            <person name="Martin F.M."/>
        </authorList>
    </citation>
    <scope>NUCLEOTIDE SEQUENCE [LARGE SCALE GENOMIC DNA]</scope>
    <source>
        <strain evidence="6 7">ATCC MYA-4762</strain>
    </source>
</reference>
<comment type="similarity">
    <text evidence="2 3">Belongs to the small heat shock protein (HSP20) family.</text>
</comment>
<feature type="compositionally biased region" description="Low complexity" evidence="4">
    <location>
        <begin position="37"/>
        <end position="49"/>
    </location>
</feature>
<dbReference type="PROSITE" id="PS01031">
    <property type="entry name" value="SHSP"/>
    <property type="match status" value="1"/>
</dbReference>
<accession>A0A3N4LQ90</accession>
<dbReference type="InParanoid" id="A0A3N4LQ90"/>
<protein>
    <submittedName>
        <fullName evidence="6">HSP20-like chaperone</fullName>
    </submittedName>
</protein>
<evidence type="ECO:0000256" key="4">
    <source>
        <dbReference type="SAM" id="MobiDB-lite"/>
    </source>
</evidence>
<evidence type="ECO:0000259" key="5">
    <source>
        <dbReference type="PROSITE" id="PS01031"/>
    </source>
</evidence>
<feature type="region of interest" description="Disordered" evidence="4">
    <location>
        <begin position="34"/>
        <end position="58"/>
    </location>
</feature>
<feature type="region of interest" description="Disordered" evidence="4">
    <location>
        <begin position="110"/>
        <end position="177"/>
    </location>
</feature>